<evidence type="ECO:0000256" key="4">
    <source>
        <dbReference type="ARBA" id="ARBA00022679"/>
    </source>
</evidence>
<dbReference type="Gene3D" id="1.10.287.130">
    <property type="match status" value="1"/>
</dbReference>
<feature type="domain" description="Histidine kinase" evidence="7">
    <location>
        <begin position="176"/>
        <end position="390"/>
    </location>
</feature>
<dbReference type="Proteomes" id="UP000619078">
    <property type="component" value="Unassembled WGS sequence"/>
</dbReference>
<dbReference type="InterPro" id="IPR052162">
    <property type="entry name" value="Sensor_kinase/Photoreceptor"/>
</dbReference>
<evidence type="ECO:0000256" key="2">
    <source>
        <dbReference type="ARBA" id="ARBA00012438"/>
    </source>
</evidence>
<evidence type="ECO:0000256" key="1">
    <source>
        <dbReference type="ARBA" id="ARBA00000085"/>
    </source>
</evidence>
<dbReference type="PROSITE" id="PS50112">
    <property type="entry name" value="PAS"/>
    <property type="match status" value="1"/>
</dbReference>
<dbReference type="SUPFAM" id="SSF55874">
    <property type="entry name" value="ATPase domain of HSP90 chaperone/DNA topoisomerase II/histidine kinase"/>
    <property type="match status" value="1"/>
</dbReference>
<dbReference type="FunFam" id="3.30.565.10:FF:000006">
    <property type="entry name" value="Sensor histidine kinase WalK"/>
    <property type="match status" value="1"/>
</dbReference>
<keyword evidence="5" id="KW-0418">Kinase</keyword>
<reference evidence="10" key="1">
    <citation type="submission" date="2020-09" db="EMBL/GenBank/DDBJ databases">
        <title>Novel species of Mucilaginibacter isolated from a glacier on the Tibetan Plateau.</title>
        <authorList>
            <person name="Liu Q."/>
            <person name="Xin Y.-H."/>
        </authorList>
    </citation>
    <scope>NUCLEOTIDE SEQUENCE</scope>
    <source>
        <strain evidence="10">ZB1P21</strain>
    </source>
</reference>
<proteinExistence type="predicted"/>
<dbReference type="Pfam" id="PF02518">
    <property type="entry name" value="HATPase_c"/>
    <property type="match status" value="1"/>
</dbReference>
<evidence type="ECO:0000313" key="10">
    <source>
        <dbReference type="EMBL" id="MBD1395529.1"/>
    </source>
</evidence>
<gene>
    <name evidence="10" type="ORF">IDJ76_20695</name>
</gene>
<dbReference type="InterPro" id="IPR005467">
    <property type="entry name" value="His_kinase_dom"/>
</dbReference>
<feature type="domain" description="PAS" evidence="8">
    <location>
        <begin position="22"/>
        <end position="94"/>
    </location>
</feature>
<dbReference type="Pfam" id="PF08447">
    <property type="entry name" value="PAS_3"/>
    <property type="match status" value="1"/>
</dbReference>
<dbReference type="CDD" id="cd00130">
    <property type="entry name" value="PAS"/>
    <property type="match status" value="1"/>
</dbReference>
<dbReference type="InterPro" id="IPR036097">
    <property type="entry name" value="HisK_dim/P_sf"/>
</dbReference>
<dbReference type="SMART" id="SM00388">
    <property type="entry name" value="HisKA"/>
    <property type="match status" value="1"/>
</dbReference>
<keyword evidence="6" id="KW-0175">Coiled coil</keyword>
<evidence type="ECO:0000256" key="3">
    <source>
        <dbReference type="ARBA" id="ARBA00022553"/>
    </source>
</evidence>
<dbReference type="Gene3D" id="3.30.450.20">
    <property type="entry name" value="PAS domain"/>
    <property type="match status" value="1"/>
</dbReference>
<comment type="catalytic activity">
    <reaction evidence="1">
        <text>ATP + protein L-histidine = ADP + protein N-phospho-L-histidine.</text>
        <dbReference type="EC" id="2.7.13.3"/>
    </reaction>
</comment>
<dbReference type="PRINTS" id="PR00344">
    <property type="entry name" value="BCTRLSENSOR"/>
</dbReference>
<dbReference type="EC" id="2.7.13.3" evidence="2"/>
<comment type="caution">
    <text evidence="10">The sequence shown here is derived from an EMBL/GenBank/DDBJ whole genome shotgun (WGS) entry which is preliminary data.</text>
</comment>
<dbReference type="SMART" id="SM00387">
    <property type="entry name" value="HATPase_c"/>
    <property type="match status" value="1"/>
</dbReference>
<name>A0A926S4Q5_9SPHI</name>
<dbReference type="InterPro" id="IPR035965">
    <property type="entry name" value="PAS-like_dom_sf"/>
</dbReference>
<feature type="coiled-coil region" evidence="6">
    <location>
        <begin position="142"/>
        <end position="173"/>
    </location>
</feature>
<dbReference type="Gene3D" id="3.30.565.10">
    <property type="entry name" value="Histidine kinase-like ATPase, C-terminal domain"/>
    <property type="match status" value="1"/>
</dbReference>
<evidence type="ECO:0000259" key="9">
    <source>
        <dbReference type="PROSITE" id="PS50113"/>
    </source>
</evidence>
<dbReference type="NCBIfam" id="TIGR00229">
    <property type="entry name" value="sensory_box"/>
    <property type="match status" value="1"/>
</dbReference>
<dbReference type="PROSITE" id="PS50113">
    <property type="entry name" value="PAC"/>
    <property type="match status" value="1"/>
</dbReference>
<dbReference type="PANTHER" id="PTHR43304">
    <property type="entry name" value="PHYTOCHROME-LIKE PROTEIN CPH1"/>
    <property type="match status" value="1"/>
</dbReference>
<organism evidence="10 11">
    <name type="scientific">Mucilaginibacter glaciei</name>
    <dbReference type="NCBI Taxonomy" id="2772109"/>
    <lineage>
        <taxon>Bacteria</taxon>
        <taxon>Pseudomonadati</taxon>
        <taxon>Bacteroidota</taxon>
        <taxon>Sphingobacteriia</taxon>
        <taxon>Sphingobacteriales</taxon>
        <taxon>Sphingobacteriaceae</taxon>
        <taxon>Mucilaginibacter</taxon>
    </lineage>
</organism>
<dbReference type="EMBL" id="JACWMX010000018">
    <property type="protein sequence ID" value="MBD1395529.1"/>
    <property type="molecule type" value="Genomic_DNA"/>
</dbReference>
<sequence>MAHNKTGGSSIDENLEPLLKLQNERFEYAAKATTDVIKDWDIATNDIYWGESFETCYGYKRDNITNNANFWLTLIHPEDSVRIHNEIDTAINDPNRTDWETQYRLKTANNQYLFLSDKAFIIRDDSGKAIRSVGALHDTTEIKKYEIELLLLNKQLEKKAKDLLTSNADLERFAYVASHDLQEPLRMVSSFLELLKMKYRPQLDDNAMKYIEYAVDGASRMKILIMDLLEYSRVGTQALLTEAVNFEEVIERLKKVFDADIKKYHIDIVCGHLPALTANHEQMVQLFQNLIGNAIKYRKTDTDLAIEIKAELIKGEYQFSVADNGIGLDMKFAQKIFIIFQRLHLKEEFAGTGIGLAICNKIVSRHHGKLWVKSELGKGSTFYFTIPDNLEIITNERD</sequence>
<dbReference type="InterPro" id="IPR000700">
    <property type="entry name" value="PAS-assoc_C"/>
</dbReference>
<evidence type="ECO:0000256" key="5">
    <source>
        <dbReference type="ARBA" id="ARBA00022777"/>
    </source>
</evidence>
<dbReference type="PROSITE" id="PS50109">
    <property type="entry name" value="HIS_KIN"/>
    <property type="match status" value="1"/>
</dbReference>
<dbReference type="RefSeq" id="WP_191166285.1">
    <property type="nucleotide sequence ID" value="NZ_JACWMX010000018.1"/>
</dbReference>
<dbReference type="InterPro" id="IPR013655">
    <property type="entry name" value="PAS_fold_3"/>
</dbReference>
<feature type="domain" description="PAC" evidence="9">
    <location>
        <begin position="99"/>
        <end position="151"/>
    </location>
</feature>
<dbReference type="SUPFAM" id="SSF55785">
    <property type="entry name" value="PYP-like sensor domain (PAS domain)"/>
    <property type="match status" value="1"/>
</dbReference>
<accession>A0A926S4Q5</accession>
<dbReference type="InterPro" id="IPR000014">
    <property type="entry name" value="PAS"/>
</dbReference>
<evidence type="ECO:0000259" key="8">
    <source>
        <dbReference type="PROSITE" id="PS50112"/>
    </source>
</evidence>
<dbReference type="InterPro" id="IPR003661">
    <property type="entry name" value="HisK_dim/P_dom"/>
</dbReference>
<dbReference type="InterPro" id="IPR036890">
    <property type="entry name" value="HATPase_C_sf"/>
</dbReference>
<dbReference type="Pfam" id="PF00512">
    <property type="entry name" value="HisKA"/>
    <property type="match status" value="1"/>
</dbReference>
<protein>
    <recommendedName>
        <fullName evidence="2">histidine kinase</fullName>
        <ecNumber evidence="2">2.7.13.3</ecNumber>
    </recommendedName>
</protein>
<keyword evidence="4" id="KW-0808">Transferase</keyword>
<dbReference type="InterPro" id="IPR004358">
    <property type="entry name" value="Sig_transdc_His_kin-like_C"/>
</dbReference>
<dbReference type="SUPFAM" id="SSF47384">
    <property type="entry name" value="Homodimeric domain of signal transducing histidine kinase"/>
    <property type="match status" value="1"/>
</dbReference>
<evidence type="ECO:0000313" key="11">
    <source>
        <dbReference type="Proteomes" id="UP000619078"/>
    </source>
</evidence>
<dbReference type="InterPro" id="IPR003594">
    <property type="entry name" value="HATPase_dom"/>
</dbReference>
<keyword evidence="11" id="KW-1185">Reference proteome</keyword>
<dbReference type="GO" id="GO:0000155">
    <property type="term" value="F:phosphorelay sensor kinase activity"/>
    <property type="evidence" value="ECO:0007669"/>
    <property type="project" value="InterPro"/>
</dbReference>
<keyword evidence="3" id="KW-0597">Phosphoprotein</keyword>
<dbReference type="AlphaFoldDB" id="A0A926S4Q5"/>
<dbReference type="PANTHER" id="PTHR43304:SF1">
    <property type="entry name" value="PAC DOMAIN-CONTAINING PROTEIN"/>
    <property type="match status" value="1"/>
</dbReference>
<dbReference type="CDD" id="cd00082">
    <property type="entry name" value="HisKA"/>
    <property type="match status" value="1"/>
</dbReference>
<evidence type="ECO:0000256" key="6">
    <source>
        <dbReference type="SAM" id="Coils"/>
    </source>
</evidence>
<evidence type="ECO:0000259" key="7">
    <source>
        <dbReference type="PROSITE" id="PS50109"/>
    </source>
</evidence>